<evidence type="ECO:0000259" key="1">
    <source>
        <dbReference type="Pfam" id="PF00501"/>
    </source>
</evidence>
<dbReference type="CDD" id="cd05936">
    <property type="entry name" value="FC-FACS_FadD_like"/>
    <property type="match status" value="1"/>
</dbReference>
<dbReference type="InterPro" id="IPR020845">
    <property type="entry name" value="AMP-binding_CS"/>
</dbReference>
<dbReference type="PROSITE" id="PS00455">
    <property type="entry name" value="AMP_BINDING"/>
    <property type="match status" value="1"/>
</dbReference>
<evidence type="ECO:0000313" key="4">
    <source>
        <dbReference type="Proteomes" id="UP001597295"/>
    </source>
</evidence>
<dbReference type="InterPro" id="IPR042099">
    <property type="entry name" value="ANL_N_sf"/>
</dbReference>
<dbReference type="Pfam" id="PF13193">
    <property type="entry name" value="AMP-binding_C"/>
    <property type="match status" value="1"/>
</dbReference>
<keyword evidence="3" id="KW-0436">Ligase</keyword>
<organism evidence="3 4">
    <name type="scientific">Lacibacterium aquatile</name>
    <dbReference type="NCBI Taxonomy" id="1168082"/>
    <lineage>
        <taxon>Bacteria</taxon>
        <taxon>Pseudomonadati</taxon>
        <taxon>Pseudomonadota</taxon>
        <taxon>Alphaproteobacteria</taxon>
        <taxon>Rhodospirillales</taxon>
        <taxon>Rhodospirillaceae</taxon>
    </lineage>
</organism>
<dbReference type="Gene3D" id="3.30.300.30">
    <property type="match status" value="1"/>
</dbReference>
<evidence type="ECO:0000313" key="3">
    <source>
        <dbReference type="EMBL" id="MFD2264050.1"/>
    </source>
</evidence>
<sequence length="570" mass="63067">MSASEKTGHEASGHEVWRSYYPRDVDFDTPVPVAPLYQLLDESVATYGARPCIDFLGKKYTYAEVGAIVDRVAAGLQRQGVGKGTKVGLFLPNCPYFIFFYYGVLKAGGTVVNFNPLYVEREIEKQIVDSETKIMVTLDLHALYPKLQPFLASGILSQVIVCPMADILPFPKNFLFPLIRRADRAHIPADSHNLWFRDLIVNASKPTPIQVDPERDIAVLQYTGGTTGTPKGAMLSHANLYANAVQSLRWCPMTRPGLEKMLGLLPFFHVFAMTVVMNKSLLAGSEIIMLPRFDLEQAMKTIHEKRPTLLPGVPTIYAALANHKDLQKYDLRSIRICISGGAPLPVEVKKQFEDVTGCSLIEGYGLTEASPVCFANPLSGTEKAGAIGLPLPQTYFSIRNPANPTEEMPDGERGELCVKGPQVMLGYWRRPEETAAVMVDGYLRTGDIGYLDSDGYVCLVDRIKDLIICGGYNVYPRTVEEAIYQHPAVAEVTVIGIQDKYRGETVKAFVVCKSGQDVAAEALINFLKDKLSPIEMPKHIEFRTSLPKTMIGKLSKKELVAEEREKAKLG</sequence>
<accession>A0ABW5DT90</accession>
<dbReference type="SUPFAM" id="SSF56801">
    <property type="entry name" value="Acetyl-CoA synthetase-like"/>
    <property type="match status" value="1"/>
</dbReference>
<dbReference type="Proteomes" id="UP001597295">
    <property type="component" value="Unassembled WGS sequence"/>
</dbReference>
<dbReference type="EMBL" id="JBHUIP010000012">
    <property type="protein sequence ID" value="MFD2264050.1"/>
    <property type="molecule type" value="Genomic_DNA"/>
</dbReference>
<dbReference type="RefSeq" id="WP_379877091.1">
    <property type="nucleotide sequence ID" value="NZ_JBHUIP010000012.1"/>
</dbReference>
<dbReference type="InterPro" id="IPR050237">
    <property type="entry name" value="ATP-dep_AMP-bd_enzyme"/>
</dbReference>
<keyword evidence="4" id="KW-1185">Reference proteome</keyword>
<evidence type="ECO:0000259" key="2">
    <source>
        <dbReference type="Pfam" id="PF13193"/>
    </source>
</evidence>
<dbReference type="Pfam" id="PF00501">
    <property type="entry name" value="AMP-binding"/>
    <property type="match status" value="1"/>
</dbReference>
<dbReference type="InterPro" id="IPR025110">
    <property type="entry name" value="AMP-bd_C"/>
</dbReference>
<dbReference type="GO" id="GO:0016874">
    <property type="term" value="F:ligase activity"/>
    <property type="evidence" value="ECO:0007669"/>
    <property type="project" value="UniProtKB-KW"/>
</dbReference>
<dbReference type="PANTHER" id="PTHR43767:SF9">
    <property type="entry name" value="LONG-CHAIN-FATTY-ACID--COA LIGASE"/>
    <property type="match status" value="1"/>
</dbReference>
<comment type="caution">
    <text evidence="3">The sequence shown here is derived from an EMBL/GenBank/DDBJ whole genome shotgun (WGS) entry which is preliminary data.</text>
</comment>
<name>A0ABW5DT90_9PROT</name>
<feature type="domain" description="AMP-binding enzyme C-terminal" evidence="2">
    <location>
        <begin position="479"/>
        <end position="553"/>
    </location>
</feature>
<proteinExistence type="predicted"/>
<protein>
    <submittedName>
        <fullName evidence="3">Long-chain fatty acid--CoA ligase</fullName>
    </submittedName>
</protein>
<gene>
    <name evidence="3" type="ORF">ACFSM5_14205</name>
</gene>
<reference evidence="4" key="1">
    <citation type="journal article" date="2019" name="Int. J. Syst. Evol. Microbiol.">
        <title>The Global Catalogue of Microorganisms (GCM) 10K type strain sequencing project: providing services to taxonomists for standard genome sequencing and annotation.</title>
        <authorList>
            <consortium name="The Broad Institute Genomics Platform"/>
            <consortium name="The Broad Institute Genome Sequencing Center for Infectious Disease"/>
            <person name="Wu L."/>
            <person name="Ma J."/>
        </authorList>
    </citation>
    <scope>NUCLEOTIDE SEQUENCE [LARGE SCALE GENOMIC DNA]</scope>
    <source>
        <strain evidence="4">CGMCC 1.19062</strain>
    </source>
</reference>
<dbReference type="InterPro" id="IPR000873">
    <property type="entry name" value="AMP-dep_synth/lig_dom"/>
</dbReference>
<dbReference type="PANTHER" id="PTHR43767">
    <property type="entry name" value="LONG-CHAIN-FATTY-ACID--COA LIGASE"/>
    <property type="match status" value="1"/>
</dbReference>
<dbReference type="InterPro" id="IPR045851">
    <property type="entry name" value="AMP-bd_C_sf"/>
</dbReference>
<dbReference type="Gene3D" id="3.40.50.12780">
    <property type="entry name" value="N-terminal domain of ligase-like"/>
    <property type="match status" value="1"/>
</dbReference>
<feature type="domain" description="AMP-dependent synthetase/ligase" evidence="1">
    <location>
        <begin position="41"/>
        <end position="428"/>
    </location>
</feature>